<dbReference type="EMBL" id="JAPRAY010000016">
    <property type="protein sequence ID" value="MCZ0668332.1"/>
    <property type="molecule type" value="Genomic_DNA"/>
</dbReference>
<accession>A0A9Q4F3C4</accession>
<evidence type="ECO:0000256" key="3">
    <source>
        <dbReference type="ARBA" id="ARBA00023163"/>
    </source>
</evidence>
<dbReference type="Pfam" id="PF00027">
    <property type="entry name" value="cNMP_binding"/>
    <property type="match status" value="1"/>
</dbReference>
<dbReference type="PROSITE" id="PS51063">
    <property type="entry name" value="HTH_CRP_2"/>
    <property type="match status" value="1"/>
</dbReference>
<evidence type="ECO:0000256" key="2">
    <source>
        <dbReference type="ARBA" id="ARBA00023125"/>
    </source>
</evidence>
<dbReference type="Gene3D" id="2.60.120.10">
    <property type="entry name" value="Jelly Rolls"/>
    <property type="match status" value="1"/>
</dbReference>
<dbReference type="InterPro" id="IPR018490">
    <property type="entry name" value="cNMP-bd_dom_sf"/>
</dbReference>
<gene>
    <name evidence="6" type="ORF">OZZ17_12395</name>
</gene>
<evidence type="ECO:0000313" key="7">
    <source>
        <dbReference type="Proteomes" id="UP001079535"/>
    </source>
</evidence>
<dbReference type="GO" id="GO:0005829">
    <property type="term" value="C:cytosol"/>
    <property type="evidence" value="ECO:0007669"/>
    <property type="project" value="TreeGrafter"/>
</dbReference>
<dbReference type="SMART" id="SM00419">
    <property type="entry name" value="HTH_CRP"/>
    <property type="match status" value="1"/>
</dbReference>
<dbReference type="Pfam" id="PF13545">
    <property type="entry name" value="HTH_Crp_2"/>
    <property type="match status" value="1"/>
</dbReference>
<dbReference type="Proteomes" id="UP001079535">
    <property type="component" value="Unassembled WGS sequence"/>
</dbReference>
<keyword evidence="1" id="KW-0805">Transcription regulation</keyword>
<dbReference type="InterPro" id="IPR012318">
    <property type="entry name" value="HTH_CRP"/>
</dbReference>
<dbReference type="PROSITE" id="PS50042">
    <property type="entry name" value="CNMP_BINDING_3"/>
    <property type="match status" value="1"/>
</dbReference>
<keyword evidence="2" id="KW-0238">DNA-binding</keyword>
<evidence type="ECO:0000313" key="6">
    <source>
        <dbReference type="EMBL" id="MCZ0668332.1"/>
    </source>
</evidence>
<dbReference type="InterPro" id="IPR036390">
    <property type="entry name" value="WH_DNA-bd_sf"/>
</dbReference>
<dbReference type="GO" id="GO:0003700">
    <property type="term" value="F:DNA-binding transcription factor activity"/>
    <property type="evidence" value="ECO:0007669"/>
    <property type="project" value="TreeGrafter"/>
</dbReference>
<comment type="caution">
    <text evidence="6">The sequence shown here is derived from an EMBL/GenBank/DDBJ whole genome shotgun (WGS) entry which is preliminary data.</text>
</comment>
<dbReference type="SUPFAM" id="SSF51206">
    <property type="entry name" value="cAMP-binding domain-like"/>
    <property type="match status" value="1"/>
</dbReference>
<dbReference type="CDD" id="cd00038">
    <property type="entry name" value="CAP_ED"/>
    <property type="match status" value="1"/>
</dbReference>
<keyword evidence="3" id="KW-0804">Transcription</keyword>
<dbReference type="GO" id="GO:0003677">
    <property type="term" value="F:DNA binding"/>
    <property type="evidence" value="ECO:0007669"/>
    <property type="project" value="UniProtKB-KW"/>
</dbReference>
<dbReference type="AlphaFoldDB" id="A0A9Q4F3C4"/>
<organism evidence="6 7">
    <name type="scientific">Mediterraneibacter gnavus</name>
    <name type="common">Ruminococcus gnavus</name>
    <dbReference type="NCBI Taxonomy" id="33038"/>
    <lineage>
        <taxon>Bacteria</taxon>
        <taxon>Bacillati</taxon>
        <taxon>Bacillota</taxon>
        <taxon>Clostridia</taxon>
        <taxon>Lachnospirales</taxon>
        <taxon>Lachnospiraceae</taxon>
        <taxon>Mediterraneibacter</taxon>
    </lineage>
</organism>
<protein>
    <submittedName>
        <fullName evidence="6">Crp/Fnr family transcriptional regulator</fullName>
    </submittedName>
</protein>
<feature type="domain" description="Cyclic nucleotide-binding" evidence="4">
    <location>
        <begin position="8"/>
        <end position="130"/>
    </location>
</feature>
<dbReference type="InterPro" id="IPR000595">
    <property type="entry name" value="cNMP-bd_dom"/>
</dbReference>
<evidence type="ECO:0000259" key="5">
    <source>
        <dbReference type="PROSITE" id="PS51063"/>
    </source>
</evidence>
<evidence type="ECO:0000259" key="4">
    <source>
        <dbReference type="PROSITE" id="PS50042"/>
    </source>
</evidence>
<reference evidence="6" key="1">
    <citation type="submission" date="2022-11" db="EMBL/GenBank/DDBJ databases">
        <title>Temperate bacteriophages infecting mucin-degrading bacterium Ruminococcus gnavus from the human gut.</title>
        <authorList>
            <person name="Buttimer C."/>
        </authorList>
    </citation>
    <scope>NUCLEOTIDE SEQUENCE</scope>
    <source>
        <strain evidence="6">CCUG 49994</strain>
    </source>
</reference>
<feature type="domain" description="HTH crp-type" evidence="5">
    <location>
        <begin position="148"/>
        <end position="216"/>
    </location>
</feature>
<dbReference type="RefSeq" id="WP_268803679.1">
    <property type="nucleotide sequence ID" value="NZ_JAPRAY010000016.1"/>
</dbReference>
<dbReference type="InterPro" id="IPR014710">
    <property type="entry name" value="RmlC-like_jellyroll"/>
</dbReference>
<name>A0A9Q4F3C4_MEDGN</name>
<sequence>MKKVQTPLFQGITENEWNEMQNCSCMRHQSFEKNELIFRMGESVREIGIVLTGSVNIENVDLWGNKSLLSNISAGQVFAETYAFCQEPLMVNAVAAEYTNLLFLNLETLMQPRYQDTLWTDKIMQNLLRISIYKNLILSNRIFCTTPKTIRGRLLIYLSSQASKAESTVFQIPFNRQELADYLNLDRSALSKELGKMRDEGILEFRKSQFVLHQLPE</sequence>
<dbReference type="SUPFAM" id="SSF46785">
    <property type="entry name" value="Winged helix' DNA-binding domain"/>
    <property type="match status" value="1"/>
</dbReference>
<dbReference type="InterPro" id="IPR050397">
    <property type="entry name" value="Env_Response_Regulators"/>
</dbReference>
<dbReference type="PANTHER" id="PTHR24567">
    <property type="entry name" value="CRP FAMILY TRANSCRIPTIONAL REGULATORY PROTEIN"/>
    <property type="match status" value="1"/>
</dbReference>
<dbReference type="PANTHER" id="PTHR24567:SF58">
    <property type="entry name" value="CYCLIC AMP-BINDING REGULATORY PROTEIN"/>
    <property type="match status" value="1"/>
</dbReference>
<proteinExistence type="predicted"/>
<evidence type="ECO:0000256" key="1">
    <source>
        <dbReference type="ARBA" id="ARBA00023015"/>
    </source>
</evidence>